<dbReference type="Proteomes" id="UP000219573">
    <property type="component" value="Unassembled WGS sequence"/>
</dbReference>
<feature type="domain" description="Peptidoglycan binding-like" evidence="1">
    <location>
        <begin position="9"/>
        <end position="62"/>
    </location>
</feature>
<dbReference type="SUPFAM" id="SSF47090">
    <property type="entry name" value="PGBD-like"/>
    <property type="match status" value="1"/>
</dbReference>
<dbReference type="InterPro" id="IPR036365">
    <property type="entry name" value="PGBD-like_sf"/>
</dbReference>
<evidence type="ECO:0000313" key="3">
    <source>
        <dbReference type="Proteomes" id="UP000219573"/>
    </source>
</evidence>
<dbReference type="AlphaFoldDB" id="A0A285HNL3"/>
<organism evidence="2 3">
    <name type="scientific">Orenia metallireducens</name>
    <dbReference type="NCBI Taxonomy" id="1413210"/>
    <lineage>
        <taxon>Bacteria</taxon>
        <taxon>Bacillati</taxon>
        <taxon>Bacillota</taxon>
        <taxon>Clostridia</taxon>
        <taxon>Halanaerobiales</taxon>
        <taxon>Halobacteroidaceae</taxon>
        <taxon>Orenia</taxon>
    </lineage>
</organism>
<protein>
    <submittedName>
        <fullName evidence="2">Putative peptidoglycan binding domain-containing protein</fullName>
    </submittedName>
</protein>
<dbReference type="OrthoDB" id="9812962at2"/>
<accession>A0A285HNL3</accession>
<sequence>MNPKVGSKGTEVKKLQQNLKDLGYNISVDGVYGKGTKAIVEQFQKEHGLSIGGVVGTDTSQVIEETKRRWDKIKELDEQEVWENVNVEDKTGDVWNGGAGVTVTAPLFNKRHGVGVYVEMTGTRTYNVKESTNGYTVGISNNGMTIYGPKGTSVGRTKEGSYTVAAKIAQANGLTVKDGTKINMYSSVGSGGLKVAITAENKEVNGTHTVDKLEIKPGVDKKQLATATAAVAVAAAVGALTEGIGAEEAYVFTQTILNEAF</sequence>
<dbReference type="InterPro" id="IPR002477">
    <property type="entry name" value="Peptidoglycan-bd-like"/>
</dbReference>
<dbReference type="RefSeq" id="WP_097018622.1">
    <property type="nucleotide sequence ID" value="NZ_OBDZ01000020.1"/>
</dbReference>
<evidence type="ECO:0000259" key="1">
    <source>
        <dbReference type="Pfam" id="PF01471"/>
    </source>
</evidence>
<name>A0A285HNL3_9FIRM</name>
<dbReference type="EMBL" id="OBDZ01000020">
    <property type="protein sequence ID" value="SNY36346.1"/>
    <property type="molecule type" value="Genomic_DNA"/>
</dbReference>
<dbReference type="Pfam" id="PF01471">
    <property type="entry name" value="PG_binding_1"/>
    <property type="match status" value="1"/>
</dbReference>
<proteinExistence type="predicted"/>
<dbReference type="InterPro" id="IPR036366">
    <property type="entry name" value="PGBDSf"/>
</dbReference>
<dbReference type="Gene3D" id="1.10.101.10">
    <property type="entry name" value="PGBD-like superfamily/PGBD"/>
    <property type="match status" value="1"/>
</dbReference>
<keyword evidence="3" id="KW-1185">Reference proteome</keyword>
<evidence type="ECO:0000313" key="2">
    <source>
        <dbReference type="EMBL" id="SNY36346.1"/>
    </source>
</evidence>
<reference evidence="3" key="1">
    <citation type="submission" date="2017-09" db="EMBL/GenBank/DDBJ databases">
        <authorList>
            <person name="Varghese N."/>
            <person name="Submissions S."/>
        </authorList>
    </citation>
    <scope>NUCLEOTIDE SEQUENCE [LARGE SCALE GENOMIC DNA]</scope>
    <source>
        <strain evidence="3">MSL47</strain>
    </source>
</reference>
<gene>
    <name evidence="2" type="ORF">SAMN06265827_12079</name>
</gene>